<dbReference type="InterPro" id="IPR018528">
    <property type="entry name" value="Preph_deHydtase_CS"/>
</dbReference>
<gene>
    <name evidence="9" type="primary">pheA</name>
    <name evidence="10" type="ORF">GW779_05155</name>
    <name evidence="9" type="ORF">GW910_00345</name>
</gene>
<evidence type="ECO:0000313" key="11">
    <source>
        <dbReference type="Proteomes" id="UP000768163"/>
    </source>
</evidence>
<feature type="domain" description="ACT" evidence="8">
    <location>
        <begin position="208"/>
        <end position="284"/>
    </location>
</feature>
<dbReference type="InterPro" id="IPR001086">
    <property type="entry name" value="Preph_deHydtase"/>
</dbReference>
<dbReference type="CDD" id="cd04905">
    <property type="entry name" value="ACT_CM-PDT"/>
    <property type="match status" value="1"/>
</dbReference>
<proteinExistence type="predicted"/>
<dbReference type="PROSITE" id="PS00858">
    <property type="entry name" value="PREPHENATE_DEHYDR_2"/>
    <property type="match status" value="1"/>
</dbReference>
<dbReference type="InterPro" id="IPR045865">
    <property type="entry name" value="ACT-like_dom_sf"/>
</dbReference>
<keyword evidence="4" id="KW-0057">Aromatic amino acid biosynthesis</keyword>
<protein>
    <recommendedName>
        <fullName evidence="2">prephenate dehydratase</fullName>
        <ecNumber evidence="2">4.2.1.51</ecNumber>
    </recommendedName>
</protein>
<keyword evidence="6 9" id="KW-0456">Lyase</keyword>
<evidence type="ECO:0000256" key="4">
    <source>
        <dbReference type="ARBA" id="ARBA00023141"/>
    </source>
</evidence>
<evidence type="ECO:0000313" key="9">
    <source>
        <dbReference type="EMBL" id="NCN64520.1"/>
    </source>
</evidence>
<dbReference type="Proteomes" id="UP000768163">
    <property type="component" value="Unassembled WGS sequence"/>
</dbReference>
<evidence type="ECO:0000259" key="7">
    <source>
        <dbReference type="PROSITE" id="PS51171"/>
    </source>
</evidence>
<dbReference type="PANTHER" id="PTHR21022:SF19">
    <property type="entry name" value="PREPHENATE DEHYDRATASE-RELATED"/>
    <property type="match status" value="1"/>
</dbReference>
<feature type="domain" description="Prephenate dehydratase" evidence="7">
    <location>
        <begin position="12"/>
        <end position="194"/>
    </location>
</feature>
<organism evidence="9 11">
    <name type="scientific">Candidatus Altarchaeum hamiconexum</name>
    <dbReference type="NCBI Taxonomy" id="1803513"/>
    <lineage>
        <taxon>Archaea</taxon>
        <taxon>Candidatus Altarchaeota</taxon>
        <taxon>Candidatus Altiarchaeia</taxon>
        <taxon>Candidatus Altarchaeales</taxon>
        <taxon>Candidatus Altarchaeaceae</taxon>
        <taxon>Candidatus Altarchaeum</taxon>
    </lineage>
</organism>
<dbReference type="PANTHER" id="PTHR21022">
    <property type="entry name" value="PREPHENATE DEHYDRATASE P PROTEIN"/>
    <property type="match status" value="1"/>
</dbReference>
<comment type="caution">
    <text evidence="9">The sequence shown here is derived from an EMBL/GenBank/DDBJ whole genome shotgun (WGS) entry which is preliminary data.</text>
</comment>
<dbReference type="GO" id="GO:0009094">
    <property type="term" value="P:L-phenylalanine biosynthetic process"/>
    <property type="evidence" value="ECO:0007669"/>
    <property type="project" value="UniProtKB-UniPathway"/>
</dbReference>
<dbReference type="PIRSF" id="PIRSF001500">
    <property type="entry name" value="Chor_mut_pdt_Ppr"/>
    <property type="match status" value="1"/>
</dbReference>
<dbReference type="SUPFAM" id="SSF55021">
    <property type="entry name" value="ACT-like"/>
    <property type="match status" value="1"/>
</dbReference>
<dbReference type="PROSITE" id="PS51671">
    <property type="entry name" value="ACT"/>
    <property type="match status" value="1"/>
</dbReference>
<dbReference type="Proteomes" id="UP000738826">
    <property type="component" value="Unassembled WGS sequence"/>
</dbReference>
<accession>A0A8J7YV16</accession>
<dbReference type="PROSITE" id="PS51171">
    <property type="entry name" value="PREPHENATE_DEHYDR_3"/>
    <property type="match status" value="1"/>
</dbReference>
<name>A0A8J7YV16_9ARCH</name>
<dbReference type="GO" id="GO:0005737">
    <property type="term" value="C:cytoplasm"/>
    <property type="evidence" value="ECO:0007669"/>
    <property type="project" value="TreeGrafter"/>
</dbReference>
<evidence type="ECO:0000256" key="5">
    <source>
        <dbReference type="ARBA" id="ARBA00023222"/>
    </source>
</evidence>
<sequence>MKFKNMKFKPVNVAVLGPEGTFSEIASKKFLADECINGNFVYCNEVDEIFELVENQNVSFGVVPLENSIEGSINLTIDCLREYYKIVEIYKDIILDVRLCLLAKKDLEYVSVICSHPHAIAQCRKFLKKLNRNNDNRFKISTVKSTALACKIAKDDETVAAAAAEEASEIYRLNLLFKGINDYKSQTRFIVIKRKFTDANKISGKKISLIFELENKPGALYEILREFSEKDINLTKIESRPSKRRLGEYFFFLEFEGNLGNENTGEVIKNIKGKVKFIEILGNY</sequence>
<evidence type="ECO:0000256" key="3">
    <source>
        <dbReference type="ARBA" id="ARBA00022605"/>
    </source>
</evidence>
<keyword evidence="5" id="KW-0584">Phenylalanine biosynthesis</keyword>
<dbReference type="Pfam" id="PF00800">
    <property type="entry name" value="PDT"/>
    <property type="match status" value="1"/>
</dbReference>
<evidence type="ECO:0000256" key="1">
    <source>
        <dbReference type="ARBA" id="ARBA00004741"/>
    </source>
</evidence>
<dbReference type="Pfam" id="PF01842">
    <property type="entry name" value="ACT"/>
    <property type="match status" value="1"/>
</dbReference>
<evidence type="ECO:0000313" key="10">
    <source>
        <dbReference type="EMBL" id="NCS91775.1"/>
    </source>
</evidence>
<evidence type="ECO:0000256" key="2">
    <source>
        <dbReference type="ARBA" id="ARBA00013147"/>
    </source>
</evidence>
<reference evidence="9" key="1">
    <citation type="submission" date="2019-11" db="EMBL/GenBank/DDBJ databases">
        <title>Lipid analysis of CO2-rich subsurface aquifers suggests an autotrophy-based deep biosphere with lysolipids enriched in CPR bacteria.</title>
        <authorList>
            <person name="Probst A.J."/>
            <person name="Elling F.J."/>
            <person name="Castelle C.J."/>
            <person name="Zhu Q."/>
            <person name="Elvert M."/>
            <person name="Birarda G."/>
            <person name="Holman H.-Y."/>
            <person name="Lane K.R."/>
            <person name="Ladd B."/>
            <person name="Ryan M.C."/>
            <person name="Woyke T."/>
            <person name="Hinrichs K.-U."/>
            <person name="Banfield J.F."/>
        </authorList>
    </citation>
    <scope>NUCLEOTIDE SEQUENCE</scope>
    <source>
        <strain evidence="9">CG_2015-01_33_1645</strain>
        <strain evidence="10">CG_2015-04_33_537</strain>
    </source>
</reference>
<dbReference type="GO" id="GO:0004664">
    <property type="term" value="F:prephenate dehydratase activity"/>
    <property type="evidence" value="ECO:0007669"/>
    <property type="project" value="UniProtKB-EC"/>
</dbReference>
<evidence type="ECO:0000256" key="6">
    <source>
        <dbReference type="ARBA" id="ARBA00023239"/>
    </source>
</evidence>
<dbReference type="InterPro" id="IPR008242">
    <property type="entry name" value="Chor_mutase/pphenate_deHydtase"/>
</dbReference>
<dbReference type="Gene3D" id="3.40.190.10">
    <property type="entry name" value="Periplasmic binding protein-like II"/>
    <property type="match status" value="2"/>
</dbReference>
<evidence type="ECO:0000259" key="8">
    <source>
        <dbReference type="PROSITE" id="PS51671"/>
    </source>
</evidence>
<dbReference type="EMBL" id="JAACVF010000007">
    <property type="protein sequence ID" value="NCN64520.1"/>
    <property type="molecule type" value="Genomic_DNA"/>
</dbReference>
<comment type="pathway">
    <text evidence="1">Amino-acid biosynthesis; L-phenylalanine biosynthesis; phenylpyruvate from prephenate: step 1/1.</text>
</comment>
<dbReference type="Gene3D" id="3.30.70.260">
    <property type="match status" value="1"/>
</dbReference>
<dbReference type="EC" id="4.2.1.51" evidence="2"/>
<dbReference type="CDD" id="cd13532">
    <property type="entry name" value="PBP2_PDT_like"/>
    <property type="match status" value="1"/>
</dbReference>
<dbReference type="AlphaFoldDB" id="A0A8J7YV16"/>
<dbReference type="UniPathway" id="UPA00121">
    <property type="reaction ID" value="UER00345"/>
</dbReference>
<dbReference type="NCBIfam" id="NF008865">
    <property type="entry name" value="PRK11898.1"/>
    <property type="match status" value="1"/>
</dbReference>
<dbReference type="InterPro" id="IPR002912">
    <property type="entry name" value="ACT_dom"/>
</dbReference>
<dbReference type="SUPFAM" id="SSF53850">
    <property type="entry name" value="Periplasmic binding protein-like II"/>
    <property type="match status" value="1"/>
</dbReference>
<keyword evidence="3" id="KW-0028">Amino-acid biosynthesis</keyword>
<dbReference type="EMBL" id="JAACQH010000107">
    <property type="protein sequence ID" value="NCS91775.1"/>
    <property type="molecule type" value="Genomic_DNA"/>
</dbReference>